<comment type="similarity">
    <text evidence="1">Belongs to the ABC transporter superfamily.</text>
</comment>
<dbReference type="InterPro" id="IPR003439">
    <property type="entry name" value="ABC_transporter-like_ATP-bd"/>
</dbReference>
<keyword evidence="3" id="KW-0547">Nucleotide-binding</keyword>
<feature type="region of interest" description="Disordered" evidence="5">
    <location>
        <begin position="1"/>
        <end position="86"/>
    </location>
</feature>
<evidence type="ECO:0000256" key="1">
    <source>
        <dbReference type="ARBA" id="ARBA00005417"/>
    </source>
</evidence>
<feature type="domain" description="ABC transporter" evidence="6">
    <location>
        <begin position="89"/>
        <end position="321"/>
    </location>
</feature>
<evidence type="ECO:0000256" key="4">
    <source>
        <dbReference type="ARBA" id="ARBA00022840"/>
    </source>
</evidence>
<proteinExistence type="inferred from homology"/>
<feature type="region of interest" description="Disordered" evidence="5">
    <location>
        <begin position="299"/>
        <end position="348"/>
    </location>
</feature>
<feature type="compositionally biased region" description="Low complexity" evidence="5">
    <location>
        <begin position="62"/>
        <end position="86"/>
    </location>
</feature>
<organism evidence="7 8">
    <name type="scientific">Nakamurella leprariae</name>
    <dbReference type="NCBI Taxonomy" id="2803911"/>
    <lineage>
        <taxon>Bacteria</taxon>
        <taxon>Bacillati</taxon>
        <taxon>Actinomycetota</taxon>
        <taxon>Actinomycetes</taxon>
        <taxon>Nakamurellales</taxon>
        <taxon>Nakamurellaceae</taxon>
        <taxon>Nakamurella</taxon>
    </lineage>
</organism>
<evidence type="ECO:0000313" key="8">
    <source>
        <dbReference type="Proteomes" id="UP000663792"/>
    </source>
</evidence>
<dbReference type="GO" id="GO:0016887">
    <property type="term" value="F:ATP hydrolysis activity"/>
    <property type="evidence" value="ECO:0007669"/>
    <property type="project" value="InterPro"/>
</dbReference>
<dbReference type="Pfam" id="PF00005">
    <property type="entry name" value="ABC_tran"/>
    <property type="match status" value="1"/>
</dbReference>
<dbReference type="EMBL" id="JAERWK010000010">
    <property type="protein sequence ID" value="MBM9467421.1"/>
    <property type="molecule type" value="Genomic_DNA"/>
</dbReference>
<dbReference type="RefSeq" id="WP_205260354.1">
    <property type="nucleotide sequence ID" value="NZ_JAERWK010000010.1"/>
</dbReference>
<dbReference type="Proteomes" id="UP000663792">
    <property type="component" value="Unassembled WGS sequence"/>
</dbReference>
<evidence type="ECO:0000259" key="6">
    <source>
        <dbReference type="PROSITE" id="PS50893"/>
    </source>
</evidence>
<dbReference type="SMART" id="SM00382">
    <property type="entry name" value="AAA"/>
    <property type="match status" value="1"/>
</dbReference>
<dbReference type="GO" id="GO:0005524">
    <property type="term" value="F:ATP binding"/>
    <property type="evidence" value="ECO:0007669"/>
    <property type="project" value="UniProtKB-KW"/>
</dbReference>
<evidence type="ECO:0000256" key="2">
    <source>
        <dbReference type="ARBA" id="ARBA00022448"/>
    </source>
</evidence>
<reference evidence="7" key="1">
    <citation type="submission" date="2021-01" db="EMBL/GenBank/DDBJ databases">
        <title>YIM 132084 draft genome.</title>
        <authorList>
            <person name="An D."/>
        </authorList>
    </citation>
    <scope>NUCLEOTIDE SEQUENCE</scope>
    <source>
        <strain evidence="7">YIM 132084</strain>
    </source>
</reference>
<dbReference type="SUPFAM" id="SSF52540">
    <property type="entry name" value="P-loop containing nucleoside triphosphate hydrolases"/>
    <property type="match status" value="1"/>
</dbReference>
<dbReference type="InterPro" id="IPR003593">
    <property type="entry name" value="AAA+_ATPase"/>
</dbReference>
<dbReference type="InterPro" id="IPR027417">
    <property type="entry name" value="P-loop_NTPase"/>
</dbReference>
<gene>
    <name evidence="7" type="ORF">JL106_09035</name>
</gene>
<dbReference type="Gene3D" id="3.40.50.300">
    <property type="entry name" value="P-loop containing nucleotide triphosphate hydrolases"/>
    <property type="match status" value="1"/>
</dbReference>
<protein>
    <submittedName>
        <fullName evidence="7">ATP-binding cassette domain-containing protein</fullName>
    </submittedName>
</protein>
<keyword evidence="8" id="KW-1185">Reference proteome</keyword>
<evidence type="ECO:0000256" key="5">
    <source>
        <dbReference type="SAM" id="MobiDB-lite"/>
    </source>
</evidence>
<evidence type="ECO:0000313" key="7">
    <source>
        <dbReference type="EMBL" id="MBM9467421.1"/>
    </source>
</evidence>
<feature type="compositionally biased region" description="Pro residues" evidence="5">
    <location>
        <begin position="299"/>
        <end position="338"/>
    </location>
</feature>
<sequence>MAWFGRARRESAENKPGAGPDPGAPFVDDAPTGPVERWYSDPDAQGPDEVPEDEHGDEAQAAEDPGASAPPADATPSPAGPVRPAGPAVQVDRLTVHHGGRSVFADVSFTVPRAAVVAIVGPSGAGRSSLLLAVTGHLAVTAGTAVVAGVSVTEQAHQVRQSTSVARLGGLIEPEPALTVGEAVRERCLLDGVTTAAGRIRFDEAARILGAQLPDHRLVRDLDGVSAGQLAVALACARPSDLVVLDDLDEGLDGPGQHQLARALTRLAVVGPAILVATTDRWPVVDVVDSVVELPPPVPPDAIVPAPGAPAPPAAVPTPPPPSGPPTPPGPADGPDPAQPRTDPEDAR</sequence>
<keyword evidence="2" id="KW-0813">Transport</keyword>
<name>A0A938YD69_9ACTN</name>
<dbReference type="PROSITE" id="PS50893">
    <property type="entry name" value="ABC_TRANSPORTER_2"/>
    <property type="match status" value="1"/>
</dbReference>
<keyword evidence="4 7" id="KW-0067">ATP-binding</keyword>
<accession>A0A938YD69</accession>
<dbReference type="PANTHER" id="PTHR43335">
    <property type="entry name" value="ABC TRANSPORTER, ATP-BINDING PROTEIN"/>
    <property type="match status" value="1"/>
</dbReference>
<evidence type="ECO:0000256" key="3">
    <source>
        <dbReference type="ARBA" id="ARBA00022741"/>
    </source>
</evidence>
<comment type="caution">
    <text evidence="7">The sequence shown here is derived from an EMBL/GenBank/DDBJ whole genome shotgun (WGS) entry which is preliminary data.</text>
</comment>
<dbReference type="AlphaFoldDB" id="A0A938YD69"/>